<evidence type="ECO:0000313" key="2">
    <source>
        <dbReference type="EMBL" id="MPN40450.1"/>
    </source>
</evidence>
<sequence length="62" mass="7264">MNPDQLWETTLCPDTRRLVPFQAERETIRRMHQTFTLLMGKGEASGRRQWMEKDGGLVETDV</sequence>
<feature type="domain" description="DNA gyrase B subunit C-terminal" evidence="1">
    <location>
        <begin position="1"/>
        <end position="52"/>
    </location>
</feature>
<organism evidence="2">
    <name type="scientific">bioreactor metagenome</name>
    <dbReference type="NCBI Taxonomy" id="1076179"/>
    <lineage>
        <taxon>unclassified sequences</taxon>
        <taxon>metagenomes</taxon>
        <taxon>ecological metagenomes</taxon>
    </lineage>
</organism>
<dbReference type="EMBL" id="VSSQ01096863">
    <property type="protein sequence ID" value="MPN40450.1"/>
    <property type="molecule type" value="Genomic_DNA"/>
</dbReference>
<dbReference type="Gene3D" id="3.40.50.670">
    <property type="match status" value="1"/>
</dbReference>
<dbReference type="SUPFAM" id="SSF56719">
    <property type="entry name" value="Type II DNA topoisomerase"/>
    <property type="match status" value="1"/>
</dbReference>
<dbReference type="GO" id="GO:0005524">
    <property type="term" value="F:ATP binding"/>
    <property type="evidence" value="ECO:0007669"/>
    <property type="project" value="InterPro"/>
</dbReference>
<dbReference type="InterPro" id="IPR002288">
    <property type="entry name" value="DNA_gyrase_B_C"/>
</dbReference>
<dbReference type="GO" id="GO:0006265">
    <property type="term" value="P:DNA topological change"/>
    <property type="evidence" value="ECO:0007669"/>
    <property type="project" value="InterPro"/>
</dbReference>
<dbReference type="AlphaFoldDB" id="A0A645HNP2"/>
<evidence type="ECO:0000259" key="1">
    <source>
        <dbReference type="Pfam" id="PF00986"/>
    </source>
</evidence>
<dbReference type="GO" id="GO:0003677">
    <property type="term" value="F:DNA binding"/>
    <property type="evidence" value="ECO:0007669"/>
    <property type="project" value="InterPro"/>
</dbReference>
<protein>
    <submittedName>
        <fullName evidence="2">DNA topoisomerase 4 subunit B</fullName>
    </submittedName>
</protein>
<gene>
    <name evidence="2" type="primary">parE_20</name>
    <name evidence="2" type="ORF">SDC9_187987</name>
</gene>
<accession>A0A645HNP2</accession>
<dbReference type="GO" id="GO:0003918">
    <property type="term" value="F:DNA topoisomerase type II (double strand cut, ATP-hydrolyzing) activity"/>
    <property type="evidence" value="ECO:0007669"/>
    <property type="project" value="InterPro"/>
</dbReference>
<dbReference type="InterPro" id="IPR013759">
    <property type="entry name" value="Topo_IIA_B_C"/>
</dbReference>
<name>A0A645HNP2_9ZZZZ</name>
<proteinExistence type="predicted"/>
<dbReference type="Pfam" id="PF00986">
    <property type="entry name" value="DNA_gyraseB_C"/>
    <property type="match status" value="1"/>
</dbReference>
<comment type="caution">
    <text evidence="2">The sequence shown here is derived from an EMBL/GenBank/DDBJ whole genome shotgun (WGS) entry which is preliminary data.</text>
</comment>
<keyword evidence="2" id="KW-0413">Isomerase</keyword>
<reference evidence="2" key="1">
    <citation type="submission" date="2019-08" db="EMBL/GenBank/DDBJ databases">
        <authorList>
            <person name="Kucharzyk K."/>
            <person name="Murdoch R.W."/>
            <person name="Higgins S."/>
            <person name="Loffler F."/>
        </authorList>
    </citation>
    <scope>NUCLEOTIDE SEQUENCE</scope>
</reference>
<dbReference type="InterPro" id="IPR013760">
    <property type="entry name" value="Topo_IIA-like_dom_sf"/>
</dbReference>